<name>A0A383DCT7_9ZZZZ</name>
<reference evidence="1" key="1">
    <citation type="submission" date="2018-05" db="EMBL/GenBank/DDBJ databases">
        <authorList>
            <person name="Lanie J.A."/>
            <person name="Ng W.-L."/>
            <person name="Kazmierczak K.M."/>
            <person name="Andrzejewski T.M."/>
            <person name="Davidsen T.M."/>
            <person name="Wayne K.J."/>
            <person name="Tettelin H."/>
            <person name="Glass J.I."/>
            <person name="Rusch D."/>
            <person name="Podicherti R."/>
            <person name="Tsui H.-C.T."/>
            <person name="Winkler M.E."/>
        </authorList>
    </citation>
    <scope>NUCLEOTIDE SEQUENCE</scope>
</reference>
<evidence type="ECO:0000313" key="1">
    <source>
        <dbReference type="EMBL" id="SVE41688.1"/>
    </source>
</evidence>
<organism evidence="1">
    <name type="scientific">marine metagenome</name>
    <dbReference type="NCBI Taxonomy" id="408172"/>
    <lineage>
        <taxon>unclassified sequences</taxon>
        <taxon>metagenomes</taxon>
        <taxon>ecological metagenomes</taxon>
    </lineage>
</organism>
<accession>A0A383DCT7</accession>
<protein>
    <submittedName>
        <fullName evidence="1">Uncharacterized protein</fullName>
    </submittedName>
</protein>
<dbReference type="EMBL" id="UINC01215811">
    <property type="protein sequence ID" value="SVE41688.1"/>
    <property type="molecule type" value="Genomic_DNA"/>
</dbReference>
<sequence length="27" mass="3211">FHNFLFIKRLYVSFIIGHQEKNSTASI</sequence>
<gene>
    <name evidence="1" type="ORF">METZ01_LOCUS494542</name>
</gene>
<proteinExistence type="predicted"/>
<feature type="non-terminal residue" evidence="1">
    <location>
        <position position="1"/>
    </location>
</feature>
<dbReference type="AlphaFoldDB" id="A0A383DCT7"/>